<proteinExistence type="predicted"/>
<evidence type="ECO:0000256" key="3">
    <source>
        <dbReference type="PROSITE-ProRule" id="PRU00703"/>
    </source>
</evidence>
<dbReference type="SUPFAM" id="SSF54631">
    <property type="entry name" value="CBS-domain pair"/>
    <property type="match status" value="2"/>
</dbReference>
<dbReference type="PANTHER" id="PTHR13780:SF36">
    <property type="entry name" value="CBS DOMAIN-CONTAINING PROTEIN"/>
    <property type="match status" value="1"/>
</dbReference>
<reference evidence="8" key="2">
    <citation type="journal article" date="2018" name="Nat. Microbiol.">
        <title>Leveraging single-cell genomics to expand the fungal tree of life.</title>
        <authorList>
            <person name="Ahrendt S.R."/>
            <person name="Quandt C.A."/>
            <person name="Ciobanu D."/>
            <person name="Clum A."/>
            <person name="Salamov A."/>
            <person name="Andreopoulos B."/>
            <person name="Cheng J.F."/>
            <person name="Woyke T."/>
            <person name="Pelin A."/>
            <person name="Henrissat B."/>
            <person name="Reynolds N.K."/>
            <person name="Benny G.L."/>
            <person name="Smith M.E."/>
            <person name="James T.Y."/>
            <person name="Grigoriev I.V."/>
        </authorList>
    </citation>
    <scope>NUCLEOTIDE SEQUENCE [LARGE SCALE GENOMIC DNA]</scope>
    <source>
        <strain evidence="8">CSF55</strain>
    </source>
</reference>
<dbReference type="CDD" id="cd02205">
    <property type="entry name" value="CBS_pair_SF"/>
    <property type="match status" value="1"/>
</dbReference>
<evidence type="ECO:0000256" key="1">
    <source>
        <dbReference type="ARBA" id="ARBA00022737"/>
    </source>
</evidence>
<dbReference type="InterPro" id="IPR050511">
    <property type="entry name" value="AMPK_gamma/SDS23_families"/>
</dbReference>
<dbReference type="InterPro" id="IPR000644">
    <property type="entry name" value="CBS_dom"/>
</dbReference>
<feature type="domain" description="CBS" evidence="4">
    <location>
        <begin position="22"/>
        <end position="81"/>
    </location>
</feature>
<evidence type="ECO:0000313" key="6">
    <source>
        <dbReference type="EMBL" id="RKP19345.1"/>
    </source>
</evidence>
<evidence type="ECO:0000313" key="5">
    <source>
        <dbReference type="EMBL" id="EPZ35518.1"/>
    </source>
</evidence>
<reference evidence="5 7" key="1">
    <citation type="journal article" date="2013" name="Curr. Biol.">
        <title>Shared signatures of parasitism and phylogenomics unite Cryptomycota and microsporidia.</title>
        <authorList>
            <person name="James T.Y."/>
            <person name="Pelin A."/>
            <person name="Bonen L."/>
            <person name="Ahrendt S."/>
            <person name="Sain D."/>
            <person name="Corradi N."/>
            <person name="Stajich J.E."/>
        </authorList>
    </citation>
    <scope>NUCLEOTIDE SEQUENCE [LARGE SCALE GENOMIC DNA]</scope>
    <source>
        <strain evidence="5 7">CSF55</strain>
        <strain evidence="5 7">CSF55</strain>
    </source>
</reference>
<dbReference type="Gene3D" id="3.10.580.10">
    <property type="entry name" value="CBS-domain"/>
    <property type="match status" value="2"/>
</dbReference>
<dbReference type="STRING" id="988480.A0A075B3Q3"/>
<gene>
    <name evidence="5" type="ORF">O9G_003951</name>
    <name evidence="6" type="ORF">ROZALSC1DRAFT_29046</name>
</gene>
<dbReference type="EMBL" id="KE560823">
    <property type="protein sequence ID" value="EPZ35518.1"/>
    <property type="molecule type" value="Genomic_DNA"/>
</dbReference>
<dbReference type="InterPro" id="IPR046342">
    <property type="entry name" value="CBS_dom_sf"/>
</dbReference>
<protein>
    <recommendedName>
        <fullName evidence="4">CBS domain-containing protein</fullName>
    </recommendedName>
</protein>
<name>A0A075B3Q3_ROZAC</name>
<sequence length="289" mass="32639">MPGSLSPTIFLIGEKIKSASCPVPLKIVTTKINDNAKDALNKLIDQGIHSMPVTDLQDKFLGIVSMTDFVQFLKMVEVHDATMGTPNVYRFAKEWVELNDASVESVMKKSKRKPEILEDTKNLRDAAEKLSNPGIYRVVVLTQDHKVSKLITQSQIIELVFKRLNELQEDFLNKKVKTITNYENKEMYKQVSAVPIVDDNNNLVGTISERDIRVLASDKDFPACLYNNSSLEFAKKIKSQRSDMKNQTAITCRPDSTIREIHRVWVTDSNGKLVNVVSLKDIITEIVAI</sequence>
<organism evidence="5 7">
    <name type="scientific">Rozella allomycis (strain CSF55)</name>
    <dbReference type="NCBI Taxonomy" id="988480"/>
    <lineage>
        <taxon>Eukaryota</taxon>
        <taxon>Fungi</taxon>
        <taxon>Fungi incertae sedis</taxon>
        <taxon>Cryptomycota</taxon>
        <taxon>Cryptomycota incertae sedis</taxon>
        <taxon>Rozella</taxon>
    </lineage>
</organism>
<dbReference type="HOGENOM" id="CLU_963640_0_0_1"/>
<keyword evidence="1" id="KW-0677">Repeat</keyword>
<evidence type="ECO:0000313" key="8">
    <source>
        <dbReference type="Proteomes" id="UP000281549"/>
    </source>
</evidence>
<dbReference type="AlphaFoldDB" id="A0A075B3Q3"/>
<keyword evidence="2 3" id="KW-0129">CBS domain</keyword>
<dbReference type="SMART" id="SM00116">
    <property type="entry name" value="CBS"/>
    <property type="match status" value="4"/>
</dbReference>
<evidence type="ECO:0000259" key="4">
    <source>
        <dbReference type="PROSITE" id="PS51371"/>
    </source>
</evidence>
<dbReference type="Proteomes" id="UP000030755">
    <property type="component" value="Unassembled WGS sequence"/>
</dbReference>
<dbReference type="OrthoDB" id="449052at2759"/>
<dbReference type="Pfam" id="PF00571">
    <property type="entry name" value="CBS"/>
    <property type="match status" value="3"/>
</dbReference>
<accession>A0A075B3Q3</accession>
<keyword evidence="7" id="KW-1185">Reference proteome</keyword>
<dbReference type="EMBL" id="ML005242">
    <property type="protein sequence ID" value="RKP19345.1"/>
    <property type="molecule type" value="Genomic_DNA"/>
</dbReference>
<reference evidence="6" key="3">
    <citation type="submission" date="2018-08" db="EMBL/GenBank/DDBJ databases">
        <title>Leveraging single-cell genomics to expand the Fungal Tree of Life.</title>
        <authorList>
            <consortium name="DOE Joint Genome Institute"/>
            <person name="Ahrendt S.R."/>
            <person name="Quandt C.A."/>
            <person name="Ciobanu D."/>
            <person name="Clum A."/>
            <person name="Salamov A."/>
            <person name="Andreopoulos B."/>
            <person name="Cheng J.-F."/>
            <person name="Woyke T."/>
            <person name="Pelin A."/>
            <person name="Henrissat B."/>
            <person name="Reynolds N."/>
            <person name="Benny G.L."/>
            <person name="Smith M.E."/>
            <person name="James T.Y."/>
            <person name="Grigoriev I.V."/>
        </authorList>
    </citation>
    <scope>NUCLEOTIDE SEQUENCE</scope>
    <source>
        <strain evidence="6">CSF55</strain>
    </source>
</reference>
<evidence type="ECO:0000313" key="7">
    <source>
        <dbReference type="Proteomes" id="UP000030755"/>
    </source>
</evidence>
<dbReference type="PANTHER" id="PTHR13780">
    <property type="entry name" value="AMP-ACTIVATED PROTEIN KINASE, GAMMA REGULATORY SUBUNIT"/>
    <property type="match status" value="1"/>
</dbReference>
<evidence type="ECO:0000256" key="2">
    <source>
        <dbReference type="ARBA" id="ARBA00023122"/>
    </source>
</evidence>
<dbReference type="PROSITE" id="PS51371">
    <property type="entry name" value="CBS"/>
    <property type="match status" value="1"/>
</dbReference>
<dbReference type="Proteomes" id="UP000281549">
    <property type="component" value="Unassembled WGS sequence"/>
</dbReference>